<proteinExistence type="predicted"/>
<name>A0A182CXB9_BLAVI</name>
<dbReference type="EMBL" id="AP014854">
    <property type="protein sequence ID" value="BAR97825.1"/>
    <property type="molecule type" value="Genomic_DNA"/>
</dbReference>
<evidence type="ECO:0000313" key="1">
    <source>
        <dbReference type="EMBL" id="BAR97825.1"/>
    </source>
</evidence>
<accession>A0A182CXB9</accession>
<organism evidence="1">
    <name type="scientific">Blastochloris viridis</name>
    <name type="common">Rhodopseudomonas viridis</name>
    <dbReference type="NCBI Taxonomy" id="1079"/>
    <lineage>
        <taxon>Bacteria</taxon>
        <taxon>Pseudomonadati</taxon>
        <taxon>Pseudomonadota</taxon>
        <taxon>Alphaproteobacteria</taxon>
        <taxon>Hyphomicrobiales</taxon>
        <taxon>Blastochloridaceae</taxon>
        <taxon>Blastochloris</taxon>
    </lineage>
</organism>
<reference evidence="1" key="1">
    <citation type="journal article" date="2015" name="Genome Announc.">
        <title>Complete Genome Sequence of the Bacteriochlorophyll b-Producing Photosynthetic Bacterium Blastochloris viridis.</title>
        <authorList>
            <person name="Tsukatani Y."/>
            <person name="Hirose Y."/>
            <person name="Harada J."/>
            <person name="Misawa N."/>
            <person name="Mori K."/>
            <person name="Inoue K."/>
            <person name="Tamiaki H."/>
        </authorList>
    </citation>
    <scope>NUCLEOTIDE SEQUENCE [LARGE SCALE GENOMIC DNA]</scope>
    <source>
        <strain evidence="1">DSM 133</strain>
    </source>
</reference>
<gene>
    <name evidence="1" type="ORF">BV133_232</name>
</gene>
<protein>
    <submittedName>
        <fullName evidence="1">Uncharacterized protein</fullName>
    </submittedName>
</protein>
<sequence>MAELSDLITRYPAYPFKFLVDYLFHENCRRCAGACRGDGGLAGWPATPA</sequence>
<dbReference type="AlphaFoldDB" id="A0A182CXB9"/>